<dbReference type="GO" id="GO:0003779">
    <property type="term" value="F:actin binding"/>
    <property type="evidence" value="ECO:0007669"/>
    <property type="project" value="UniProtKB-KW"/>
</dbReference>
<dbReference type="PRINTS" id="PR00661">
    <property type="entry name" value="ERMFAMILY"/>
</dbReference>
<keyword evidence="4" id="KW-0963">Cytoplasm</keyword>
<evidence type="ECO:0000313" key="12">
    <source>
        <dbReference type="EMBL" id="CAG6618869.1"/>
    </source>
</evidence>
<feature type="compositionally biased region" description="Basic and acidic residues" evidence="10">
    <location>
        <begin position="584"/>
        <end position="597"/>
    </location>
</feature>
<evidence type="ECO:0000259" key="11">
    <source>
        <dbReference type="PROSITE" id="PS50057"/>
    </source>
</evidence>
<dbReference type="GO" id="GO:0030182">
    <property type="term" value="P:neuron differentiation"/>
    <property type="evidence" value="ECO:0007669"/>
    <property type="project" value="UniProtKB-ARBA"/>
</dbReference>
<dbReference type="Pfam" id="PF09379">
    <property type="entry name" value="FERM_N"/>
    <property type="match status" value="1"/>
</dbReference>
<dbReference type="Gene3D" id="2.30.29.30">
    <property type="entry name" value="Pleckstrin-homology domain (PH domain)/Phosphotyrosine-binding domain (PTB)"/>
    <property type="match status" value="1"/>
</dbReference>
<feature type="compositionally biased region" description="Basic and acidic residues" evidence="10">
    <location>
        <begin position="525"/>
        <end position="541"/>
    </location>
</feature>
<evidence type="ECO:0000256" key="5">
    <source>
        <dbReference type="ARBA" id="ARBA00022553"/>
    </source>
</evidence>
<dbReference type="Gene3D" id="1.20.80.10">
    <property type="match status" value="1"/>
</dbReference>
<sequence length="1455" mass="161994">MTMKETDAETPKTKPLKGKLEVAHVTLLDGSILDVTVERKAKGVELFDRVCDHLNLLERDYFGLTYDDKIDPRCWLEMDKRISKYLKNEPWKLNFAVKFYPPDPAQLQEDITRYQLCLQIRNDLLSGKLPCSHVTYALLGSYLVQSELGDYDPDEHKNNPDYLREFKFAPNQTPELEQRVMELHKTNKGQTPAEAELNYLDNAKKLSMYGVNIHPAKDSEGVDIMLGVCASGILVYSERLRINRFAWPKILKLSYKRNNFYIKIRPGEYEPYESTIGFKLANHRAAKTLWKVCVEHHTFFRLMAPEQPQKLGIFPRFGSKFRYSGRTHYETKRMPIERPAPHFERSLSGRYLTSRSMDALGGSRHNSEQYEMDDSFGKRHTMPHTPQSLTETEKSENSSLKKPRKDQVSKGSVSSQSSFSSKEGEYEPADEASGYNGARSNKKIIGGVAVLPVSAIIGRKKKDKKGDKDGYPHEDDEKENRNDQSVNIETSFTSAKDHTGNPDDSNNTLNSTLDRSGSLRKRNSKSNDKDSSLKESDDSNKNKSGKTKSSSSIFTRIGSMKSSKDKKDKKDQDKSVDRSVSPTKDSEVSSNDKENESRLNLAKKFGLKDDKKKSDKRESEKSVDSKDKKSKKEKSSDGKKDSKISKRDSTASQSSTPESKGIKLEGGPPTGSPQLPGYTKEYDYEVEGDADHKKKQIKGFTYEKTAKSNNADGDNAKSSSSPTKQVGLAFNYAPGESQKVSDSAAEKAKAFAEKTEKGVPIEVKTPGIDYVESAGLKEKHKKEFAHENTSFVKTLFGTPDKSKKSEQKESLKDKFFKHGKDADKKGAKDDKEKSPGKSDKEVVETILKDHVGAEKDKKRKSQTSLSLSEKSEQEKIDKAFRELEKAEKGIDFSLDSESTHEEPKSKSSSPEKKGLLGVFQKSGSKKYDKKKPVEEEIIIKKVAAKPRSPEKGEEDDDDTEAKEKAKEVKGVDKAKESKERDGKEKKDPKDKDGKAKDSKDKDSKEKKDSKDKDGKTKESKEKDGKEKKDSKDKDAKEKKESKDKHKESKDKVKEPKEKKESKSKDSKEKDKKDKSDEQKSPSKDKSGKTKSSSKEGPEPLILTNKSATEAFIENEKNSASKNGEFNADTNKTPLIVKTTTKQTMVKDKEGLTRNIEEKVEDMRSGEVTVSTQVNKAENLNDGNSRSPYVTATAITTRTATTHQDLETKAKTSQGEEKTVAHTTTTSGLRQEQRTVTQEVRATSTILAENNLETLSKHSSHSSLSSNDSGTPIDIEGPLANEESFSSQVVSTSPTSGLSGRSATFIGGGPNAVSSIPPSTFVHTESMLYNAEDVANTNTITSTTSVPLVATHNRFIQGGEIEEGGEGADSSTTTTVGEFISSQTISSKTRTVETVTYKTEKDGVVETRVEQKITIQSDSDSVDHDKALSDAIMEATAMNPDLKVEKIEIQQQNQHS</sequence>
<accession>A0A8D8LYC0</accession>
<feature type="compositionally biased region" description="Polar residues" evidence="10">
    <location>
        <begin position="502"/>
        <end position="515"/>
    </location>
</feature>
<evidence type="ECO:0000256" key="10">
    <source>
        <dbReference type="SAM" id="MobiDB-lite"/>
    </source>
</evidence>
<comment type="subcellular location">
    <subcellularLocation>
        <location evidence="2">Cell junction</location>
        <location evidence="2">Adherens junction</location>
    </subcellularLocation>
    <subcellularLocation>
        <location evidence="9">Cell projection</location>
        <location evidence="9">Rhabdomere</location>
    </subcellularLocation>
    <subcellularLocation>
        <location evidence="1">Cytoplasm</location>
        <location evidence="1">Cytoskeleton</location>
    </subcellularLocation>
</comment>
<dbReference type="InterPro" id="IPR019748">
    <property type="entry name" value="FERM_central"/>
</dbReference>
<protein>
    <recommendedName>
        <fullName evidence="3">Moesin/ezrin/radixin homolog 1</fullName>
    </recommendedName>
</protein>
<dbReference type="InterPro" id="IPR019747">
    <property type="entry name" value="FERM_CS"/>
</dbReference>
<organism evidence="12">
    <name type="scientific">Cacopsylla melanoneura</name>
    <dbReference type="NCBI Taxonomy" id="428564"/>
    <lineage>
        <taxon>Eukaryota</taxon>
        <taxon>Metazoa</taxon>
        <taxon>Ecdysozoa</taxon>
        <taxon>Arthropoda</taxon>
        <taxon>Hexapoda</taxon>
        <taxon>Insecta</taxon>
        <taxon>Pterygota</taxon>
        <taxon>Neoptera</taxon>
        <taxon>Paraneoptera</taxon>
        <taxon>Hemiptera</taxon>
        <taxon>Sternorrhyncha</taxon>
        <taxon>Psylloidea</taxon>
        <taxon>Psyllidae</taxon>
        <taxon>Psyllinae</taxon>
        <taxon>Cacopsylla</taxon>
    </lineage>
</organism>
<dbReference type="Pfam" id="PF00373">
    <property type="entry name" value="FERM_M"/>
    <property type="match status" value="1"/>
</dbReference>
<feature type="compositionally biased region" description="Basic and acidic residues" evidence="10">
    <location>
        <begin position="1203"/>
        <end position="1219"/>
    </location>
</feature>
<feature type="region of interest" description="Disordered" evidence="10">
    <location>
        <begin position="375"/>
        <end position="439"/>
    </location>
</feature>
<feature type="domain" description="FERM" evidence="11">
    <location>
        <begin position="21"/>
        <end position="304"/>
    </location>
</feature>
<dbReference type="Gene3D" id="3.10.20.90">
    <property type="entry name" value="Phosphatidylinositol 3-kinase Catalytic Subunit, Chain A, domain 1"/>
    <property type="match status" value="1"/>
</dbReference>
<feature type="compositionally biased region" description="Polar residues" evidence="10">
    <location>
        <begin position="1220"/>
        <end position="1253"/>
    </location>
</feature>
<feature type="compositionally biased region" description="Basic and acidic residues" evidence="10">
    <location>
        <begin position="633"/>
        <end position="649"/>
    </location>
</feature>
<dbReference type="InterPro" id="IPR018979">
    <property type="entry name" value="FERM_N"/>
</dbReference>
<feature type="region of interest" description="Disordered" evidence="10">
    <location>
        <begin position="1199"/>
        <end position="1302"/>
    </location>
</feature>
<dbReference type="InterPro" id="IPR019749">
    <property type="entry name" value="Band_41_domain"/>
</dbReference>
<dbReference type="CDD" id="cd13184">
    <property type="entry name" value="FERM_C_4_1_family"/>
    <property type="match status" value="1"/>
</dbReference>
<feature type="compositionally biased region" description="Basic and acidic residues" evidence="10">
    <location>
        <begin position="606"/>
        <end position="627"/>
    </location>
</feature>
<keyword evidence="7" id="KW-0009">Actin-binding</keyword>
<dbReference type="GO" id="GO:0005912">
    <property type="term" value="C:adherens junction"/>
    <property type="evidence" value="ECO:0007669"/>
    <property type="project" value="UniProtKB-SubCell"/>
</dbReference>
<dbReference type="InterPro" id="IPR000798">
    <property type="entry name" value="Ez/rad/moesin-like"/>
</dbReference>
<feature type="compositionally biased region" description="Basic and acidic residues" evidence="10">
    <location>
        <begin position="961"/>
        <end position="1097"/>
    </location>
</feature>
<dbReference type="FunFam" id="2.30.29.30:FF:000001">
    <property type="entry name" value="Erythrocyte membrane protein band 4.1"/>
    <property type="match status" value="1"/>
</dbReference>
<dbReference type="SUPFAM" id="SSF50729">
    <property type="entry name" value="PH domain-like"/>
    <property type="match status" value="1"/>
</dbReference>
<feature type="compositionally biased region" description="Basic and acidic residues" evidence="10">
    <location>
        <begin position="897"/>
        <end position="914"/>
    </location>
</feature>
<dbReference type="InterPro" id="IPR014352">
    <property type="entry name" value="FERM/acyl-CoA-bd_prot_sf"/>
</dbReference>
<evidence type="ECO:0000256" key="2">
    <source>
        <dbReference type="ARBA" id="ARBA00004536"/>
    </source>
</evidence>
<dbReference type="GO" id="GO:0005886">
    <property type="term" value="C:plasma membrane"/>
    <property type="evidence" value="ECO:0007669"/>
    <property type="project" value="TreeGrafter"/>
</dbReference>
<feature type="compositionally biased region" description="Basic and acidic residues" evidence="10">
    <location>
        <begin position="930"/>
        <end position="939"/>
    </location>
</feature>
<dbReference type="PANTHER" id="PTHR23280:SF21">
    <property type="entry name" value="PROTEIN 4.1 HOMOLOG"/>
    <property type="match status" value="1"/>
</dbReference>
<feature type="compositionally biased region" description="Polar residues" evidence="10">
    <location>
        <begin position="707"/>
        <end position="723"/>
    </location>
</feature>
<dbReference type="GO" id="GO:0005856">
    <property type="term" value="C:cytoskeleton"/>
    <property type="evidence" value="ECO:0007669"/>
    <property type="project" value="UniProtKB-SubCell"/>
</dbReference>
<feature type="compositionally biased region" description="Low complexity" evidence="10">
    <location>
        <begin position="409"/>
        <end position="421"/>
    </location>
</feature>
<dbReference type="Pfam" id="PF09380">
    <property type="entry name" value="FERM_C"/>
    <property type="match status" value="1"/>
</dbReference>
<dbReference type="CDD" id="cd14473">
    <property type="entry name" value="FERM_B-lobe"/>
    <property type="match status" value="1"/>
</dbReference>
<dbReference type="FunFam" id="3.10.20.90:FF:000002">
    <property type="entry name" value="Erythrocyte protein band 4.1-like 3"/>
    <property type="match status" value="1"/>
</dbReference>
<dbReference type="InterPro" id="IPR000299">
    <property type="entry name" value="FERM_domain"/>
</dbReference>
<feature type="region of interest" description="Disordered" evidence="10">
    <location>
        <begin position="795"/>
        <end position="1103"/>
    </location>
</feature>
<dbReference type="GO" id="GO:0005198">
    <property type="term" value="F:structural molecule activity"/>
    <property type="evidence" value="ECO:0007669"/>
    <property type="project" value="InterPro"/>
</dbReference>
<dbReference type="PROSITE" id="PS50057">
    <property type="entry name" value="FERM_3"/>
    <property type="match status" value="1"/>
</dbReference>
<evidence type="ECO:0000256" key="6">
    <source>
        <dbReference type="ARBA" id="ARBA00022949"/>
    </source>
</evidence>
<evidence type="ECO:0000256" key="8">
    <source>
        <dbReference type="ARBA" id="ARBA00023212"/>
    </source>
</evidence>
<evidence type="ECO:0000256" key="7">
    <source>
        <dbReference type="ARBA" id="ARBA00023203"/>
    </source>
</evidence>
<feature type="compositionally biased region" description="Basic and acidic residues" evidence="10">
    <location>
        <begin position="562"/>
        <end position="577"/>
    </location>
</feature>
<evidence type="ECO:0000256" key="9">
    <source>
        <dbReference type="ARBA" id="ARBA00043944"/>
    </source>
</evidence>
<keyword evidence="5" id="KW-0597">Phosphoprotein</keyword>
<dbReference type="SUPFAM" id="SSF54236">
    <property type="entry name" value="Ubiquitin-like"/>
    <property type="match status" value="1"/>
</dbReference>
<evidence type="ECO:0000256" key="1">
    <source>
        <dbReference type="ARBA" id="ARBA00004245"/>
    </source>
</evidence>
<dbReference type="PANTHER" id="PTHR23280">
    <property type="entry name" value="4.1 G PROTEIN"/>
    <property type="match status" value="1"/>
</dbReference>
<feature type="compositionally biased region" description="Basic and acidic residues" evidence="10">
    <location>
        <begin position="464"/>
        <end position="482"/>
    </location>
</feature>
<feature type="region of interest" description="Disordered" evidence="10">
    <location>
        <begin position="460"/>
        <end position="723"/>
    </location>
</feature>
<dbReference type="GO" id="GO:0009887">
    <property type="term" value="P:animal organ morphogenesis"/>
    <property type="evidence" value="ECO:0007669"/>
    <property type="project" value="UniProtKB-ARBA"/>
</dbReference>
<dbReference type="SMART" id="SM01195">
    <property type="entry name" value="FA"/>
    <property type="match status" value="1"/>
</dbReference>
<dbReference type="Pfam" id="PF08736">
    <property type="entry name" value="FA"/>
    <property type="match status" value="1"/>
</dbReference>
<dbReference type="InterPro" id="IPR014847">
    <property type="entry name" value="FA"/>
</dbReference>
<feature type="compositionally biased region" description="Basic and acidic residues" evidence="10">
    <location>
        <begin position="800"/>
        <end position="856"/>
    </location>
</feature>
<dbReference type="EMBL" id="HBUF01044242">
    <property type="protein sequence ID" value="CAG6618869.1"/>
    <property type="molecule type" value="Transcribed_RNA"/>
</dbReference>
<dbReference type="SMART" id="SM00295">
    <property type="entry name" value="B41"/>
    <property type="match status" value="1"/>
</dbReference>
<evidence type="ECO:0000256" key="3">
    <source>
        <dbReference type="ARBA" id="ARBA00022025"/>
    </source>
</evidence>
<dbReference type="InterPro" id="IPR018980">
    <property type="entry name" value="FERM_PH-like_C"/>
</dbReference>
<dbReference type="FunFam" id="1.20.80.10:FF:000001">
    <property type="entry name" value="Erythrocyte membrane protein band 4.1"/>
    <property type="match status" value="1"/>
</dbReference>
<dbReference type="PRINTS" id="PR00935">
    <property type="entry name" value="BAND41"/>
</dbReference>
<reference evidence="12" key="1">
    <citation type="submission" date="2021-05" db="EMBL/GenBank/DDBJ databases">
        <authorList>
            <person name="Alioto T."/>
            <person name="Alioto T."/>
            <person name="Gomez Garrido J."/>
        </authorList>
    </citation>
    <scope>NUCLEOTIDE SEQUENCE</scope>
</reference>
<dbReference type="GO" id="GO:0031032">
    <property type="term" value="P:actomyosin structure organization"/>
    <property type="evidence" value="ECO:0007669"/>
    <property type="project" value="TreeGrafter"/>
</dbReference>
<dbReference type="PROSITE" id="PS00661">
    <property type="entry name" value="FERM_2"/>
    <property type="match status" value="1"/>
</dbReference>
<feature type="compositionally biased region" description="Polar residues" evidence="10">
    <location>
        <begin position="1282"/>
        <end position="1301"/>
    </location>
</feature>
<name>A0A8D8LYC0_9HEMI</name>
<evidence type="ECO:0000256" key="4">
    <source>
        <dbReference type="ARBA" id="ARBA00022490"/>
    </source>
</evidence>
<feature type="compositionally biased region" description="Polar residues" evidence="10">
    <location>
        <begin position="483"/>
        <end position="494"/>
    </location>
</feature>
<dbReference type="InterPro" id="IPR011993">
    <property type="entry name" value="PH-like_dom_sf"/>
</dbReference>
<proteinExistence type="predicted"/>
<keyword evidence="8" id="KW-0206">Cytoskeleton</keyword>
<keyword evidence="6" id="KW-0965">Cell junction</keyword>
<dbReference type="InterPro" id="IPR029071">
    <property type="entry name" value="Ubiquitin-like_domsf"/>
</dbReference>
<dbReference type="InterPro" id="IPR035963">
    <property type="entry name" value="FERM_2"/>
</dbReference>
<dbReference type="InterPro" id="IPR008379">
    <property type="entry name" value="Band_4.1_C"/>
</dbReference>
<dbReference type="SUPFAM" id="SSF47031">
    <property type="entry name" value="Second domain of FERM"/>
    <property type="match status" value="1"/>
</dbReference>
<dbReference type="Pfam" id="PF05902">
    <property type="entry name" value="4_1_CTD"/>
    <property type="match status" value="1"/>
</dbReference>
<feature type="compositionally biased region" description="Basic and acidic residues" evidence="10">
    <location>
        <begin position="869"/>
        <end position="890"/>
    </location>
</feature>
<dbReference type="SMART" id="SM01196">
    <property type="entry name" value="FERM_C"/>
    <property type="match status" value="1"/>
</dbReference>
<dbReference type="GO" id="GO:0016028">
    <property type="term" value="C:rhabdomere"/>
    <property type="evidence" value="ECO:0007669"/>
    <property type="project" value="UniProtKB-SubCell"/>
</dbReference>